<evidence type="ECO:0000313" key="2">
    <source>
        <dbReference type="Proteomes" id="UP000023785"/>
    </source>
</evidence>
<proteinExistence type="predicted"/>
<dbReference type="STRING" id="1392540.P256_00982"/>
<dbReference type="RefSeq" id="WP_023272561.1">
    <property type="nucleotide sequence ID" value="NZ_KI530712.1"/>
</dbReference>
<dbReference type="EMBL" id="AYER01000003">
    <property type="protein sequence ID" value="ESK40528.1"/>
    <property type="molecule type" value="Genomic_DNA"/>
</dbReference>
<keyword evidence="2" id="KW-1185">Reference proteome</keyword>
<accession>V2TCZ8</accession>
<sequence>MSMLIKQAVYEDLELIQKVGRHSYIDHFSTIWTRQGVKNFLNGSFSDEQLLHSLDDNNQFWFLYMQSPEKCIGIAKVNLNEYEPNIKCECAELEKIYF</sequence>
<dbReference type="SUPFAM" id="SSF55729">
    <property type="entry name" value="Acyl-CoA N-acyltransferases (Nat)"/>
    <property type="match status" value="1"/>
</dbReference>
<dbReference type="HOGENOM" id="CLU_2327533_0_0_6"/>
<protein>
    <recommendedName>
        <fullName evidence="3">N-acetyltransferase domain-containing protein</fullName>
    </recommendedName>
</protein>
<dbReference type="eggNOG" id="COG0456">
    <property type="taxonomic scope" value="Bacteria"/>
</dbReference>
<comment type="caution">
    <text evidence="1">The sequence shown here is derived from an EMBL/GenBank/DDBJ whole genome shotgun (WGS) entry which is preliminary data.</text>
</comment>
<reference evidence="1 2" key="1">
    <citation type="submission" date="2013-10" db="EMBL/GenBank/DDBJ databases">
        <title>The Genome Sequence of Acinetobacter nectaris CIP 110549.</title>
        <authorList>
            <consortium name="The Broad Institute Genomics Platform"/>
            <consortium name="The Broad Institute Genome Sequencing Center for Infectious Disease"/>
            <person name="Cerqueira G."/>
            <person name="Feldgarden M."/>
            <person name="Courvalin P."/>
            <person name="Grillot-Courvalin C."/>
            <person name="Clermont D."/>
            <person name="Rocha E."/>
            <person name="Yoon E.-J."/>
            <person name="Nemec A."/>
            <person name="Young S.K."/>
            <person name="Zeng Q."/>
            <person name="Gargeya S."/>
            <person name="Fitzgerald M."/>
            <person name="Abouelleil A."/>
            <person name="Alvarado L."/>
            <person name="Berlin A.M."/>
            <person name="Chapman S.B."/>
            <person name="Gainer-Dewar J."/>
            <person name="Goldberg J."/>
            <person name="Gnerre S."/>
            <person name="Griggs A."/>
            <person name="Gujja S."/>
            <person name="Hansen M."/>
            <person name="Howarth C."/>
            <person name="Imamovic A."/>
            <person name="Ireland A."/>
            <person name="Larimer J."/>
            <person name="McCowan C."/>
            <person name="Murphy C."/>
            <person name="Pearson M."/>
            <person name="Poon T.W."/>
            <person name="Priest M."/>
            <person name="Roberts A."/>
            <person name="Saif S."/>
            <person name="Shea T."/>
            <person name="Sykes S."/>
            <person name="Wortman J."/>
            <person name="Nusbaum C."/>
            <person name="Birren B."/>
        </authorList>
    </citation>
    <scope>NUCLEOTIDE SEQUENCE [LARGE SCALE GENOMIC DNA]</scope>
    <source>
        <strain evidence="1 2">CIP 110549</strain>
    </source>
</reference>
<evidence type="ECO:0000313" key="1">
    <source>
        <dbReference type="EMBL" id="ESK40528.1"/>
    </source>
</evidence>
<dbReference type="PATRIC" id="fig|1392540.3.peg.951"/>
<organism evidence="1 2">
    <name type="scientific">Acinetobacter nectaris CIP 110549</name>
    <dbReference type="NCBI Taxonomy" id="1392540"/>
    <lineage>
        <taxon>Bacteria</taxon>
        <taxon>Pseudomonadati</taxon>
        <taxon>Pseudomonadota</taxon>
        <taxon>Gammaproteobacteria</taxon>
        <taxon>Moraxellales</taxon>
        <taxon>Moraxellaceae</taxon>
        <taxon>Acinetobacter</taxon>
    </lineage>
</organism>
<dbReference type="Proteomes" id="UP000023785">
    <property type="component" value="Unassembled WGS sequence"/>
</dbReference>
<evidence type="ECO:0008006" key="3">
    <source>
        <dbReference type="Google" id="ProtNLM"/>
    </source>
</evidence>
<dbReference type="Gene3D" id="3.40.630.30">
    <property type="match status" value="1"/>
</dbReference>
<name>V2TCZ8_9GAMM</name>
<dbReference type="InterPro" id="IPR016181">
    <property type="entry name" value="Acyl_CoA_acyltransferase"/>
</dbReference>
<dbReference type="AlphaFoldDB" id="V2TCZ8"/>
<gene>
    <name evidence="1" type="ORF">P256_00982</name>
</gene>
<dbReference type="OrthoDB" id="143110at2"/>